<dbReference type="EMBL" id="SRIB01000008">
    <property type="protein sequence ID" value="TFZ39941.1"/>
    <property type="molecule type" value="Genomic_DNA"/>
</dbReference>
<dbReference type="InterPro" id="IPR020013">
    <property type="entry name" value="Flagellar_FlgE/F/G"/>
</dbReference>
<comment type="caution">
    <text evidence="6">The sequence shown here is derived from an EMBL/GenBank/DDBJ whole genome shotgun (WGS) entry which is preliminary data.</text>
</comment>
<evidence type="ECO:0000259" key="5">
    <source>
        <dbReference type="Pfam" id="PF22692"/>
    </source>
</evidence>
<protein>
    <submittedName>
        <fullName evidence="6">Flagellar hook-basal body complex protein</fullName>
    </submittedName>
</protein>
<accession>A0A4Z0D2H4</accession>
<organism evidence="6 7">
    <name type="scientific">Soehngenia longivitae</name>
    <dbReference type="NCBI Taxonomy" id="2562294"/>
    <lineage>
        <taxon>Bacteria</taxon>
        <taxon>Bacillati</taxon>
        <taxon>Bacillota</taxon>
        <taxon>Tissierellia</taxon>
        <taxon>Tissierellales</taxon>
        <taxon>Tissierellaceae</taxon>
        <taxon>Soehngenia</taxon>
    </lineage>
</organism>
<comment type="subcellular location">
    <subcellularLocation>
        <location evidence="2">Bacterial flagellum basal body</location>
    </subcellularLocation>
</comment>
<dbReference type="Pfam" id="PF22692">
    <property type="entry name" value="LlgE_F_G_D1"/>
    <property type="match status" value="1"/>
</dbReference>
<dbReference type="AlphaFoldDB" id="A0A4Z0D2H4"/>
<dbReference type="Pfam" id="PF06429">
    <property type="entry name" value="Flg_bbr_C"/>
    <property type="match status" value="1"/>
</dbReference>
<dbReference type="NCBIfam" id="TIGR03506">
    <property type="entry name" value="FlgEFG_subfam"/>
    <property type="match status" value="1"/>
</dbReference>
<comment type="similarity">
    <text evidence="1 2">Belongs to the flagella basal body rod proteins family.</text>
</comment>
<dbReference type="PANTHER" id="PTHR30435">
    <property type="entry name" value="FLAGELLAR PROTEIN"/>
    <property type="match status" value="1"/>
</dbReference>
<keyword evidence="2" id="KW-0975">Bacterial flagellum</keyword>
<dbReference type="Pfam" id="PF00460">
    <property type="entry name" value="Flg_bb_rod"/>
    <property type="match status" value="1"/>
</dbReference>
<dbReference type="RefSeq" id="WP_135271257.1">
    <property type="nucleotide sequence ID" value="NZ_SRIB01000008.1"/>
</dbReference>
<evidence type="ECO:0000256" key="1">
    <source>
        <dbReference type="ARBA" id="ARBA00009677"/>
    </source>
</evidence>
<keyword evidence="7" id="KW-1185">Reference proteome</keyword>
<keyword evidence="6" id="KW-0966">Cell projection</keyword>
<evidence type="ECO:0000259" key="3">
    <source>
        <dbReference type="Pfam" id="PF00460"/>
    </source>
</evidence>
<dbReference type="InterPro" id="IPR037925">
    <property type="entry name" value="FlgE/F/G-like"/>
</dbReference>
<evidence type="ECO:0000256" key="2">
    <source>
        <dbReference type="RuleBase" id="RU362116"/>
    </source>
</evidence>
<dbReference type="GO" id="GO:0071978">
    <property type="term" value="P:bacterial-type flagellum-dependent swarming motility"/>
    <property type="evidence" value="ECO:0007669"/>
    <property type="project" value="TreeGrafter"/>
</dbReference>
<proteinExistence type="inferred from homology"/>
<dbReference type="PANTHER" id="PTHR30435:SF19">
    <property type="entry name" value="FLAGELLAR BASAL-BODY ROD PROTEIN FLGG"/>
    <property type="match status" value="1"/>
</dbReference>
<reference evidence="6 7" key="1">
    <citation type="submission" date="2019-03" db="EMBL/GenBank/DDBJ databases">
        <title>Draft genome sequence data and analysis of a Fermenting Bacterium, Soehngenia longevitae strain 1933PT, isolated from petroleum reservoir in Azerbaijan.</title>
        <authorList>
            <person name="Grouzdev D.S."/>
            <person name="Bidzhieva S.K."/>
            <person name="Sokolova D.S."/>
            <person name="Tourova T.P."/>
            <person name="Poltaraus A.B."/>
            <person name="Nazina T.N."/>
        </authorList>
    </citation>
    <scope>NUCLEOTIDE SEQUENCE [LARGE SCALE GENOMIC DNA]</scope>
    <source>
        <strain evidence="6 7">1933P</strain>
    </source>
</reference>
<dbReference type="GO" id="GO:0009425">
    <property type="term" value="C:bacterial-type flagellum basal body"/>
    <property type="evidence" value="ECO:0007669"/>
    <property type="project" value="UniProtKB-SubCell"/>
</dbReference>
<dbReference type="InterPro" id="IPR010930">
    <property type="entry name" value="Flg_bb/hook_C_dom"/>
</dbReference>
<feature type="domain" description="Flagellar hook protein FlgE/F/G-like D1" evidence="5">
    <location>
        <begin position="95"/>
        <end position="154"/>
    </location>
</feature>
<feature type="domain" description="Flagellar basal-body/hook protein C-terminal" evidence="4">
    <location>
        <begin position="185"/>
        <end position="228"/>
    </location>
</feature>
<evidence type="ECO:0000313" key="6">
    <source>
        <dbReference type="EMBL" id="TFZ39941.1"/>
    </source>
</evidence>
<name>A0A4Z0D2H4_9FIRM</name>
<dbReference type="Proteomes" id="UP000298381">
    <property type="component" value="Unassembled WGS sequence"/>
</dbReference>
<evidence type="ECO:0000313" key="7">
    <source>
        <dbReference type="Proteomes" id="UP000298381"/>
    </source>
</evidence>
<keyword evidence="6" id="KW-0282">Flagellum</keyword>
<dbReference type="InterPro" id="IPR001444">
    <property type="entry name" value="Flag_bb_rod_N"/>
</dbReference>
<dbReference type="OrthoDB" id="9804559at2"/>
<feature type="domain" description="Flagellar basal body rod protein N-terminal" evidence="3">
    <location>
        <begin position="12"/>
        <end position="35"/>
    </location>
</feature>
<dbReference type="SUPFAM" id="SSF117143">
    <property type="entry name" value="Flagellar hook protein flgE"/>
    <property type="match status" value="1"/>
</dbReference>
<dbReference type="InterPro" id="IPR053967">
    <property type="entry name" value="LlgE_F_G-like_D1"/>
</dbReference>
<sequence>MIRSLYTINRSLNVIQKKQENTSSNIVNANTPGYKFQGVLQSTMESREMINYAGGNNKNLRNPLGQFVFGNQVDGYFRNFSNGTFYETGNDTDFAINGNGFFTIELNDGQMAYTRNGNFIINENNELTTIEGYRVIGANGYINVNDENYNFLISDIEDYNTLISIGDSLFMTQSPTNIIETEVKNGYLESSNVNMVDEMVKLIEITREFETNQKLMHAADETLSKAVNEVGKV</sequence>
<evidence type="ECO:0000259" key="4">
    <source>
        <dbReference type="Pfam" id="PF06429"/>
    </source>
</evidence>
<keyword evidence="6" id="KW-0969">Cilium</keyword>
<gene>
    <name evidence="6" type="ORF">E4100_06665</name>
</gene>